<dbReference type="Proteomes" id="UP000292919">
    <property type="component" value="Unassembled WGS sequence"/>
</dbReference>
<protein>
    <submittedName>
        <fullName evidence="4">DUF3343 domain-containing protein</fullName>
    </submittedName>
</protein>
<gene>
    <name evidence="4" type="ORF">EB812_02865</name>
</gene>
<dbReference type="InterPro" id="IPR058495">
    <property type="entry name" value="DUF8182"/>
</dbReference>
<keyword evidence="5" id="KW-1185">Reference proteome</keyword>
<feature type="region of interest" description="Disordered" evidence="1">
    <location>
        <begin position="207"/>
        <end position="230"/>
    </location>
</feature>
<dbReference type="AlphaFoldDB" id="A0A6H3FB16"/>
<evidence type="ECO:0000256" key="1">
    <source>
        <dbReference type="SAM" id="MobiDB-lite"/>
    </source>
</evidence>
<name>A0A6H3FB16_9BACT</name>
<evidence type="ECO:0000259" key="3">
    <source>
        <dbReference type="Pfam" id="PF26554"/>
    </source>
</evidence>
<evidence type="ECO:0000259" key="2">
    <source>
        <dbReference type="Pfam" id="PF11823"/>
    </source>
</evidence>
<evidence type="ECO:0000313" key="4">
    <source>
        <dbReference type="EMBL" id="TBH81051.1"/>
    </source>
</evidence>
<proteinExistence type="predicted"/>
<accession>A0A6H3FB16</accession>
<evidence type="ECO:0000313" key="5">
    <source>
        <dbReference type="Proteomes" id="UP000292919"/>
    </source>
</evidence>
<feature type="domain" description="DUF8182" evidence="3">
    <location>
        <begin position="123"/>
        <end position="204"/>
    </location>
</feature>
<organism evidence="4 5">
    <name type="scientific">Desulfovibrio legallii</name>
    <dbReference type="NCBI Taxonomy" id="571438"/>
    <lineage>
        <taxon>Bacteria</taxon>
        <taxon>Pseudomonadati</taxon>
        <taxon>Thermodesulfobacteriota</taxon>
        <taxon>Desulfovibrionia</taxon>
        <taxon>Desulfovibrionales</taxon>
        <taxon>Desulfovibrionaceae</taxon>
        <taxon>Desulfovibrio</taxon>
    </lineage>
</organism>
<dbReference type="RefSeq" id="WP_130957800.1">
    <property type="nucleotide sequence ID" value="NZ_DBFBQU010000020.1"/>
</dbReference>
<dbReference type="Pfam" id="PF11823">
    <property type="entry name" value="Se_S_carrier"/>
    <property type="match status" value="1"/>
</dbReference>
<feature type="domain" description="Putative Se/S carrier protein-like" evidence="2">
    <location>
        <begin position="44"/>
        <end position="107"/>
    </location>
</feature>
<dbReference type="InterPro" id="IPR021778">
    <property type="entry name" value="Se/S_carrier-like"/>
</dbReference>
<sequence length="230" mass="24511">MSVFSPVRKALSLLRGRLPSASLGARSPATAPAGNGRQGCDDRGLLVFEHTGEVIRAERLLRAAGLKVEVKGPPPELRTGCDMVVVFPLLLQARALTVLHEAGLTPLRAVSAHDVLLEPVSLFQTRRINGRWIMVRAANMKITLDSATGRIVNISGGGCPDVPWLASQLCGRDLQTAPAPLSLGQTLCCYSLQKAFDELRTVMAAPHTGTRQPDGTPQQTADQPASRPVA</sequence>
<dbReference type="Pfam" id="PF26554">
    <property type="entry name" value="DUF8182"/>
    <property type="match status" value="1"/>
</dbReference>
<reference evidence="4 5" key="1">
    <citation type="submission" date="2018-12" db="EMBL/GenBank/DDBJ databases">
        <title>First genome draft of Desulfovibrio legallis sp. nov.</title>
        <authorList>
            <person name="Ben Dhia O."/>
            <person name="Najjari A."/>
            <person name="Ferjani R."/>
            <person name="Fhoula I."/>
            <person name="Fardeau M.-L."/>
            <person name="Boudabbous A."/>
            <person name="Ouzari H.I."/>
        </authorList>
    </citation>
    <scope>NUCLEOTIDE SEQUENCE [LARGE SCALE GENOMIC DNA]</scope>
    <source>
        <strain evidence="4 5">H1T</strain>
    </source>
</reference>
<feature type="compositionally biased region" description="Polar residues" evidence="1">
    <location>
        <begin position="209"/>
        <end position="223"/>
    </location>
</feature>
<dbReference type="EMBL" id="SIXC01000003">
    <property type="protein sequence ID" value="TBH81051.1"/>
    <property type="molecule type" value="Genomic_DNA"/>
</dbReference>
<comment type="caution">
    <text evidence="4">The sequence shown here is derived from an EMBL/GenBank/DDBJ whole genome shotgun (WGS) entry which is preliminary data.</text>
</comment>